<dbReference type="AlphaFoldDB" id="A0A921FYH9"/>
<sequence>MKIKIAVIGSSDFCQHTEQLVYARKDIELDWYHYDEPSEAPLLLQSLKPCDAILFSGSLPFFYSKKLLDNLSIPVVYLQQDETAVAITLLQLSVQNQQDLSRVSIDVREQAYIDHVLNDLGQSIKLPFVHLLQDDEQITNITSFHKTLSLQGKTDMAITSVHAVFEQLQHQNIQARKMIDPESTILRSIDQAKQQVLLQKSNSAQIAVGIVKTTSQQRDIEASIAKIATIMQARWSVQSGDYTLYTSMGNIESALKNKDFLSEFQTLDATAKMAFGCGESIIDATVNADFALNFIQKIDGHCFYVLDSNKKLHGPFPQSDVTVEMKTTEPVLVQMAEKTKLSPANISKLIQYSQTRQTKQFSANDLAIYLDVSRRTAERTLKKLVEFEYAKIIGEEMTYRQGRPRALYEFTFPAYY</sequence>
<reference evidence="1" key="2">
    <citation type="submission" date="2021-09" db="EMBL/GenBank/DDBJ databases">
        <authorList>
            <person name="Gilroy R."/>
        </authorList>
    </citation>
    <scope>NUCLEOTIDE SEQUENCE</scope>
    <source>
        <strain evidence="1">CHK171-7178</strain>
    </source>
</reference>
<dbReference type="Proteomes" id="UP000698173">
    <property type="component" value="Unassembled WGS sequence"/>
</dbReference>
<comment type="caution">
    <text evidence="1">The sequence shown here is derived from an EMBL/GenBank/DDBJ whole genome shotgun (WGS) entry which is preliminary data.</text>
</comment>
<dbReference type="EMBL" id="DYWT01000092">
    <property type="protein sequence ID" value="HJF31222.1"/>
    <property type="molecule type" value="Genomic_DNA"/>
</dbReference>
<organism evidence="1 2">
    <name type="scientific">Sporosarcina psychrophila</name>
    <name type="common">Bacillus psychrophilus</name>
    <dbReference type="NCBI Taxonomy" id="1476"/>
    <lineage>
        <taxon>Bacteria</taxon>
        <taxon>Bacillati</taxon>
        <taxon>Bacillota</taxon>
        <taxon>Bacilli</taxon>
        <taxon>Bacillales</taxon>
        <taxon>Caryophanaceae</taxon>
        <taxon>Sporosarcina</taxon>
    </lineage>
</organism>
<gene>
    <name evidence="1" type="ORF">K8V56_05515</name>
</gene>
<reference evidence="1" key="1">
    <citation type="journal article" date="2021" name="PeerJ">
        <title>Extensive microbial diversity within the chicken gut microbiome revealed by metagenomics and culture.</title>
        <authorList>
            <person name="Gilroy R."/>
            <person name="Ravi A."/>
            <person name="Getino M."/>
            <person name="Pursley I."/>
            <person name="Horton D.L."/>
            <person name="Alikhan N.F."/>
            <person name="Baker D."/>
            <person name="Gharbi K."/>
            <person name="Hall N."/>
            <person name="Watson M."/>
            <person name="Adriaenssens E.M."/>
            <person name="Foster-Nyarko E."/>
            <person name="Jarju S."/>
            <person name="Secka A."/>
            <person name="Antonio M."/>
            <person name="Oren A."/>
            <person name="Chaudhuri R.R."/>
            <person name="La Ragione R."/>
            <person name="Hildebrand F."/>
            <person name="Pallen M.J."/>
        </authorList>
    </citation>
    <scope>NUCLEOTIDE SEQUENCE</scope>
    <source>
        <strain evidence="1">CHK171-7178</strain>
    </source>
</reference>
<proteinExistence type="predicted"/>
<evidence type="ECO:0000313" key="1">
    <source>
        <dbReference type="EMBL" id="HJF31222.1"/>
    </source>
</evidence>
<name>A0A921FYH9_SPOPS</name>
<evidence type="ECO:0000313" key="2">
    <source>
        <dbReference type="Proteomes" id="UP000698173"/>
    </source>
</evidence>
<accession>A0A921FYH9</accession>
<protein>
    <submittedName>
        <fullName evidence="1">HTH domain-containing protein</fullName>
    </submittedName>
</protein>